<feature type="signal peptide" evidence="1">
    <location>
        <begin position="1"/>
        <end position="29"/>
    </location>
</feature>
<name>A0A239P1S7_9ACTN</name>
<dbReference type="NCBIfam" id="TIGR02913">
    <property type="entry name" value="HAF_rpt"/>
    <property type="match status" value="2"/>
</dbReference>
<dbReference type="Proteomes" id="UP000198362">
    <property type="component" value="Unassembled WGS sequence"/>
</dbReference>
<keyword evidence="1" id="KW-0732">Signal</keyword>
<keyword evidence="3" id="KW-1185">Reference proteome</keyword>
<evidence type="ECO:0000313" key="2">
    <source>
        <dbReference type="EMBL" id="SNT60584.1"/>
    </source>
</evidence>
<evidence type="ECO:0000313" key="3">
    <source>
        <dbReference type="Proteomes" id="UP000198362"/>
    </source>
</evidence>
<feature type="chain" id="PRO_5012669939" evidence="1">
    <location>
        <begin position="30"/>
        <end position="321"/>
    </location>
</feature>
<evidence type="ECO:0000256" key="1">
    <source>
        <dbReference type="SAM" id="SignalP"/>
    </source>
</evidence>
<accession>A0A239P1S7</accession>
<dbReference type="InterPro" id="IPR014262">
    <property type="entry name" value="HAF_rpt"/>
</dbReference>
<sequence>MLRTKTTLTMATVAALVGSMAAAPAQAGAARPYRVVDLGFVGQAVAINDKRQVVGNKIDGENSGPVVWERGRHVRLDVPAGGEYQAQEAIATDINNRGQVVGYVRLAGVATQHAVLWERGVMRDLGTLGGQFSHAFAINDRGQVVGTSQNADGVNHGFVWEDGRMTSLGLFVPDDINNRGQISGFQRYGDVNSTAALLRRDRVTRLDLRTTSAMAINNAGTVVGYLTDYVAERNTAYLWRAGRAVAIGPFDSTAFDINDRGEVLMVTSSGVELWRDGRVTSLSDLGVTPPVVNVGALNNRGDIVASPYDSFPRVNATVYLR</sequence>
<dbReference type="EMBL" id="FZPH01000012">
    <property type="protein sequence ID" value="SNT60584.1"/>
    <property type="molecule type" value="Genomic_DNA"/>
</dbReference>
<organism evidence="2 3">
    <name type="scientific">Asanoa hainanensis</name>
    <dbReference type="NCBI Taxonomy" id="560556"/>
    <lineage>
        <taxon>Bacteria</taxon>
        <taxon>Bacillati</taxon>
        <taxon>Actinomycetota</taxon>
        <taxon>Actinomycetes</taxon>
        <taxon>Micromonosporales</taxon>
        <taxon>Micromonosporaceae</taxon>
        <taxon>Asanoa</taxon>
    </lineage>
</organism>
<gene>
    <name evidence="2" type="ORF">SAMN05421812_112130</name>
</gene>
<reference evidence="2 3" key="1">
    <citation type="submission" date="2017-06" db="EMBL/GenBank/DDBJ databases">
        <authorList>
            <person name="Kim H.J."/>
            <person name="Triplett B.A."/>
        </authorList>
    </citation>
    <scope>NUCLEOTIDE SEQUENCE [LARGE SCALE GENOMIC DNA]</scope>
    <source>
        <strain evidence="2 3">CGMCC 4.5593</strain>
    </source>
</reference>
<dbReference type="AlphaFoldDB" id="A0A239P1S7"/>
<proteinExistence type="predicted"/>
<protein>
    <submittedName>
        <fullName evidence="2">Probable extracellular repeat, HAF family</fullName>
    </submittedName>
</protein>